<comment type="caution">
    <text evidence="1">The sequence shown here is derived from an EMBL/GenBank/DDBJ whole genome shotgun (WGS) entry which is preliminary data.</text>
</comment>
<dbReference type="GO" id="GO:0015031">
    <property type="term" value="P:protein transport"/>
    <property type="evidence" value="ECO:0007669"/>
    <property type="project" value="InterPro"/>
</dbReference>
<dbReference type="GO" id="GO:0003755">
    <property type="term" value="F:peptidyl-prolyl cis-trans isomerase activity"/>
    <property type="evidence" value="ECO:0007669"/>
    <property type="project" value="UniProtKB-EC"/>
</dbReference>
<dbReference type="AlphaFoldDB" id="A0A4Y1Z7Z0"/>
<dbReference type="GO" id="GO:0051301">
    <property type="term" value="P:cell division"/>
    <property type="evidence" value="ECO:0007669"/>
    <property type="project" value="UniProtKB-KW"/>
</dbReference>
<dbReference type="InterPro" id="IPR037041">
    <property type="entry name" value="Trigger_fac_C_sf"/>
</dbReference>
<evidence type="ECO:0000313" key="2">
    <source>
        <dbReference type="Proteomes" id="UP000319716"/>
    </source>
</evidence>
<accession>A0A4Y1Z7Z0</accession>
<keyword evidence="1" id="KW-0131">Cell cycle</keyword>
<gene>
    <name evidence="1" type="ORF">NBRC111894_659</name>
</gene>
<name>A0A4Y1Z7Z0_9BACL</name>
<dbReference type="Gene3D" id="3.10.50.40">
    <property type="match status" value="1"/>
</dbReference>
<dbReference type="EMBL" id="BEXB01000003">
    <property type="protein sequence ID" value="GAY75105.1"/>
    <property type="molecule type" value="Genomic_DNA"/>
</dbReference>
<dbReference type="InterPro" id="IPR027304">
    <property type="entry name" value="Trigger_fact/SurA_dom_sf"/>
</dbReference>
<dbReference type="InterPro" id="IPR046357">
    <property type="entry name" value="PPIase_dom_sf"/>
</dbReference>
<dbReference type="EC" id="5.2.1.8" evidence="1"/>
<keyword evidence="1" id="KW-0132">Cell division</keyword>
<dbReference type="SUPFAM" id="SSF109998">
    <property type="entry name" value="Triger factor/SurA peptide-binding domain-like"/>
    <property type="match status" value="1"/>
</dbReference>
<protein>
    <submittedName>
        <fullName evidence="1">Cell division trigger factor</fullName>
        <ecNumber evidence="1">5.2.1.8</ecNumber>
    </submittedName>
</protein>
<reference evidence="1 2" key="1">
    <citation type="submission" date="2017-11" db="EMBL/GenBank/DDBJ databases">
        <title>Draft Genome Sequence of Sporolactobacillus inulinus NBRC 111894 Isolated from Koso, a Japanese Sugar-Vegetable Fermented Beverage.</title>
        <authorList>
            <person name="Chiou T.Y."/>
            <person name="Oshima K."/>
            <person name="Suda W."/>
            <person name="Hattori M."/>
            <person name="Takahashi T."/>
        </authorList>
    </citation>
    <scope>NUCLEOTIDE SEQUENCE [LARGE SCALE GENOMIC DNA]</scope>
    <source>
        <strain evidence="1 2">NBRC111894</strain>
    </source>
</reference>
<dbReference type="SUPFAM" id="SSF54534">
    <property type="entry name" value="FKBP-like"/>
    <property type="match status" value="1"/>
</dbReference>
<organism evidence="1 2">
    <name type="scientific">Sporolactobacillus inulinus</name>
    <dbReference type="NCBI Taxonomy" id="2078"/>
    <lineage>
        <taxon>Bacteria</taxon>
        <taxon>Bacillati</taxon>
        <taxon>Bacillota</taxon>
        <taxon>Bacilli</taxon>
        <taxon>Bacillales</taxon>
        <taxon>Sporolactobacillaceae</taxon>
        <taxon>Sporolactobacillus</taxon>
    </lineage>
</organism>
<keyword evidence="1" id="KW-0413">Isomerase</keyword>
<dbReference type="GO" id="GO:0006457">
    <property type="term" value="P:protein folding"/>
    <property type="evidence" value="ECO:0007669"/>
    <property type="project" value="InterPro"/>
</dbReference>
<sequence>MKVGAEKDVVVTFPEDYHAEELKGKEATFKIKVHEIKQKQLPELDDEFAKDVDDDVETFAELQEKIKNHQKRTS</sequence>
<dbReference type="Gene3D" id="1.10.3120.10">
    <property type="entry name" value="Trigger factor, C-terminal domain"/>
    <property type="match status" value="1"/>
</dbReference>
<proteinExistence type="predicted"/>
<evidence type="ECO:0000313" key="1">
    <source>
        <dbReference type="EMBL" id="GAY75105.1"/>
    </source>
</evidence>
<dbReference type="Proteomes" id="UP000319716">
    <property type="component" value="Unassembled WGS sequence"/>
</dbReference>